<proteinExistence type="predicted"/>
<reference evidence="1 2" key="1">
    <citation type="submission" date="2021-06" db="EMBL/GenBank/DDBJ databases">
        <authorList>
            <person name="Palmer J.M."/>
        </authorList>
    </citation>
    <scope>NUCLEOTIDE SEQUENCE [LARGE SCALE GENOMIC DNA]</scope>
    <source>
        <strain evidence="1 2">AS_MEX2019</strain>
        <tissue evidence="1">Muscle</tissue>
    </source>
</reference>
<accession>A0ABV0Z6Q2</accession>
<sequence length="69" mass="7321">PLNHLCSPCPLQPSFVSDVAAPGRSALNSVEVAYGRQIYVFNEKIVNGHIQPNLGDLCASVADGLDDKV</sequence>
<evidence type="ECO:0000313" key="2">
    <source>
        <dbReference type="Proteomes" id="UP001469553"/>
    </source>
</evidence>
<dbReference type="EMBL" id="JAHRIP010053180">
    <property type="protein sequence ID" value="MEQ2301545.1"/>
    <property type="molecule type" value="Genomic_DNA"/>
</dbReference>
<name>A0ABV0Z6Q2_9TELE</name>
<organism evidence="1 2">
    <name type="scientific">Ameca splendens</name>
    <dbReference type="NCBI Taxonomy" id="208324"/>
    <lineage>
        <taxon>Eukaryota</taxon>
        <taxon>Metazoa</taxon>
        <taxon>Chordata</taxon>
        <taxon>Craniata</taxon>
        <taxon>Vertebrata</taxon>
        <taxon>Euteleostomi</taxon>
        <taxon>Actinopterygii</taxon>
        <taxon>Neopterygii</taxon>
        <taxon>Teleostei</taxon>
        <taxon>Neoteleostei</taxon>
        <taxon>Acanthomorphata</taxon>
        <taxon>Ovalentaria</taxon>
        <taxon>Atherinomorphae</taxon>
        <taxon>Cyprinodontiformes</taxon>
        <taxon>Goodeidae</taxon>
        <taxon>Ameca</taxon>
    </lineage>
</organism>
<feature type="non-terminal residue" evidence="1">
    <location>
        <position position="1"/>
    </location>
</feature>
<evidence type="ECO:0000313" key="1">
    <source>
        <dbReference type="EMBL" id="MEQ2301545.1"/>
    </source>
</evidence>
<gene>
    <name evidence="1" type="ORF">AMECASPLE_037141</name>
</gene>
<comment type="caution">
    <text evidence="1">The sequence shown here is derived from an EMBL/GenBank/DDBJ whole genome shotgun (WGS) entry which is preliminary data.</text>
</comment>
<protein>
    <submittedName>
        <fullName evidence="1">Uncharacterized protein</fullName>
    </submittedName>
</protein>
<dbReference type="Proteomes" id="UP001469553">
    <property type="component" value="Unassembled WGS sequence"/>
</dbReference>
<keyword evidence="2" id="KW-1185">Reference proteome</keyword>